<evidence type="ECO:0000313" key="1">
    <source>
        <dbReference type="EMBL" id="OEG70598.1"/>
    </source>
</evidence>
<dbReference type="EMBL" id="LNVX01000291">
    <property type="protein sequence ID" value="OEG70598.1"/>
    <property type="molecule type" value="Genomic_DNA"/>
</dbReference>
<proteinExistence type="predicted"/>
<dbReference type="AlphaFoldDB" id="A0A1E5IKX5"/>
<comment type="caution">
    <text evidence="1">The sequence shown here is derived from an EMBL/GenBank/DDBJ whole genome shotgun (WGS) entry which is preliminary data.</text>
</comment>
<accession>A0A1E5IKX5</accession>
<evidence type="ECO:0000313" key="2">
    <source>
        <dbReference type="Proteomes" id="UP000095237"/>
    </source>
</evidence>
<reference evidence="1 2" key="1">
    <citation type="submission" date="2015-11" db="EMBL/GenBank/DDBJ databases">
        <title>Evidence for parallel genomic evolution in an endosymbiosis of termite gut flagellates.</title>
        <authorList>
            <person name="Zheng H."/>
        </authorList>
    </citation>
    <scope>NUCLEOTIDE SEQUENCE [LARGE SCALE GENOMIC DNA]</scope>
    <source>
        <strain evidence="1 2">CET450</strain>
    </source>
</reference>
<name>A0A1E5IKX5_ENDTX</name>
<dbReference type="Proteomes" id="UP000095237">
    <property type="component" value="Unassembled WGS sequence"/>
</dbReference>
<gene>
    <name evidence="1" type="ORF">ATZ36_16515</name>
</gene>
<keyword evidence="2" id="KW-1185">Reference proteome</keyword>
<sequence>MFRRILSSLLLVFIFISLSFASETYLIDTPTMGILSYGSYDIKFRFFSNGNVISKIDFGVFKLLNVGLSLELGRII</sequence>
<protein>
    <submittedName>
        <fullName evidence="1">Uncharacterized protein</fullName>
    </submittedName>
</protein>
<organism evidence="1 2">
    <name type="scientific">Endomicrobium trichonymphae</name>
    <dbReference type="NCBI Taxonomy" id="1408204"/>
    <lineage>
        <taxon>Bacteria</taxon>
        <taxon>Pseudomonadati</taxon>
        <taxon>Elusimicrobiota</taxon>
        <taxon>Endomicrobiia</taxon>
        <taxon>Endomicrobiales</taxon>
        <taxon>Endomicrobiaceae</taxon>
        <taxon>Candidatus Endomicrobiellum</taxon>
    </lineage>
</organism>